<reference evidence="4 6" key="1">
    <citation type="submission" date="2006-03" db="EMBL/GenBank/DDBJ databases">
        <authorList>
            <person name="Pinhassi J."/>
            <person name="Pedros-Alio C."/>
            <person name="Ferriera S."/>
            <person name="Johnson J."/>
            <person name="Kravitz S."/>
            <person name="Halpern A."/>
            <person name="Remington K."/>
            <person name="Beeson K."/>
            <person name="Tran B."/>
            <person name="Rogers Y.-H."/>
            <person name="Friedman R."/>
            <person name="Venter J.C."/>
        </authorList>
    </citation>
    <scope>NUCLEOTIDE SEQUENCE [LARGE SCALE GENOMIC DNA]</scope>
    <source>
        <strain evidence="4 6">RED65</strain>
    </source>
</reference>
<dbReference type="EMBL" id="AAQH01000001">
    <property type="protein sequence ID" value="EAT13688.1"/>
    <property type="molecule type" value="Genomic_DNA"/>
</dbReference>
<dbReference type="OrthoDB" id="5289737at2"/>
<keyword evidence="1" id="KW-0175">Coiled coil</keyword>
<accession>Q1MZX3</accession>
<evidence type="ECO:0000259" key="3">
    <source>
        <dbReference type="Pfam" id="PF02371"/>
    </source>
</evidence>
<dbReference type="NCBIfam" id="NF033542">
    <property type="entry name" value="transpos_IS110"/>
    <property type="match status" value="1"/>
</dbReference>
<dbReference type="InterPro" id="IPR003346">
    <property type="entry name" value="Transposase_20"/>
</dbReference>
<dbReference type="PANTHER" id="PTHR33055:SF3">
    <property type="entry name" value="PUTATIVE TRANSPOSASE FOR IS117-RELATED"/>
    <property type="match status" value="1"/>
</dbReference>
<feature type="domain" description="Transposase IS110-like N-terminal" evidence="2">
    <location>
        <begin position="7"/>
        <end position="147"/>
    </location>
</feature>
<dbReference type="GO" id="GO:0004803">
    <property type="term" value="F:transposase activity"/>
    <property type="evidence" value="ECO:0007669"/>
    <property type="project" value="InterPro"/>
</dbReference>
<evidence type="ECO:0000256" key="1">
    <source>
        <dbReference type="SAM" id="Coils"/>
    </source>
</evidence>
<evidence type="ECO:0000259" key="2">
    <source>
        <dbReference type="Pfam" id="PF01548"/>
    </source>
</evidence>
<evidence type="ECO:0000313" key="5">
    <source>
        <dbReference type="EMBL" id="EAT13688.1"/>
    </source>
</evidence>
<dbReference type="AlphaFoldDB" id="Q1MZX3"/>
<sequence>MNQIHAIGIDLAKSVFQVCAFDEYGKKLLNKALRRNQVLKFLANIEPCLVGMEACGSAHYWAREIKKLGHKVRLMPPQYVKPYVKTNKNDSADAEAICEAVSRPTMRFVTVKSEEQQALLLLHRERDGVVRDRTSLINRIRASLHEFGISIPAGRFRLRKWFREDFGVLESKIPSMLLNHIKLMHTRLVDIEAYLEELDRQIDSASRKSEQCKKVQEIPGVGRLTSSALVASIGDAKEFKSGRQLSAWLGLVPSQHSSGGKALLLGISKRGDAYLRRMFIHGARAVIRHTKEGKPFHEWIMALLKRMHKNKVIVALANKLVRIAWAILAKQSQYCATI</sequence>
<dbReference type="InterPro" id="IPR047650">
    <property type="entry name" value="Transpos_IS110"/>
</dbReference>
<dbReference type="Proteomes" id="UP000004263">
    <property type="component" value="Unassembled WGS sequence"/>
</dbReference>
<gene>
    <name evidence="4" type="ORF">RED65_02929</name>
    <name evidence="5" type="ORF">RED65_09859</name>
</gene>
<evidence type="ECO:0000313" key="4">
    <source>
        <dbReference type="EMBL" id="EAT11590.1"/>
    </source>
</evidence>
<protein>
    <submittedName>
        <fullName evidence="4">IS1111A/IS1328/IS1533 family transposase</fullName>
    </submittedName>
</protein>
<dbReference type="PANTHER" id="PTHR33055">
    <property type="entry name" value="TRANSPOSASE FOR INSERTION SEQUENCE ELEMENT IS1111A"/>
    <property type="match status" value="1"/>
</dbReference>
<feature type="domain" description="Transposase IS116/IS110/IS902 C-terminal" evidence="3">
    <location>
        <begin position="213"/>
        <end position="297"/>
    </location>
</feature>
<dbReference type="HOGENOM" id="CLU_036902_3_1_6"/>
<dbReference type="GO" id="GO:0006313">
    <property type="term" value="P:DNA transposition"/>
    <property type="evidence" value="ECO:0007669"/>
    <property type="project" value="InterPro"/>
</dbReference>
<name>Q1MZX3_9GAMM</name>
<comment type="caution">
    <text evidence="4">The sequence shown here is derived from an EMBL/GenBank/DDBJ whole genome shotgun (WGS) entry which is preliminary data.</text>
</comment>
<dbReference type="Pfam" id="PF01548">
    <property type="entry name" value="DEDD_Tnp_IS110"/>
    <property type="match status" value="1"/>
</dbReference>
<keyword evidence="6" id="KW-1185">Reference proteome</keyword>
<dbReference type="EMBL" id="AAQH01000016">
    <property type="protein sequence ID" value="EAT11590.1"/>
    <property type="molecule type" value="Genomic_DNA"/>
</dbReference>
<proteinExistence type="predicted"/>
<dbReference type="InterPro" id="IPR002525">
    <property type="entry name" value="Transp_IS110-like_N"/>
</dbReference>
<organism evidence="4 6">
    <name type="scientific">Bermanella marisrubri</name>
    <dbReference type="NCBI Taxonomy" id="207949"/>
    <lineage>
        <taxon>Bacteria</taxon>
        <taxon>Pseudomonadati</taxon>
        <taxon>Pseudomonadota</taxon>
        <taxon>Gammaproteobacteria</taxon>
        <taxon>Oceanospirillales</taxon>
        <taxon>Oceanospirillaceae</taxon>
        <taxon>Bermanella</taxon>
    </lineage>
</organism>
<feature type="coiled-coil region" evidence="1">
    <location>
        <begin position="188"/>
        <end position="215"/>
    </location>
</feature>
<dbReference type="RefSeq" id="WP_007017109.1">
    <property type="nucleotide sequence ID" value="NZ_CH724113.1"/>
</dbReference>
<dbReference type="GO" id="GO:0003677">
    <property type="term" value="F:DNA binding"/>
    <property type="evidence" value="ECO:0007669"/>
    <property type="project" value="InterPro"/>
</dbReference>
<dbReference type="Pfam" id="PF02371">
    <property type="entry name" value="Transposase_20"/>
    <property type="match status" value="1"/>
</dbReference>
<evidence type="ECO:0000313" key="6">
    <source>
        <dbReference type="Proteomes" id="UP000004263"/>
    </source>
</evidence>